<dbReference type="Pfam" id="PF13812">
    <property type="entry name" value="PPR_3"/>
    <property type="match status" value="6"/>
</dbReference>
<organism evidence="3 4">
    <name type="scientific">Clydaea vesicula</name>
    <dbReference type="NCBI Taxonomy" id="447962"/>
    <lineage>
        <taxon>Eukaryota</taxon>
        <taxon>Fungi</taxon>
        <taxon>Fungi incertae sedis</taxon>
        <taxon>Chytridiomycota</taxon>
        <taxon>Chytridiomycota incertae sedis</taxon>
        <taxon>Chytridiomycetes</taxon>
        <taxon>Lobulomycetales</taxon>
        <taxon>Lobulomycetaceae</taxon>
        <taxon>Clydaea</taxon>
    </lineage>
</organism>
<feature type="repeat" description="PPR" evidence="2">
    <location>
        <begin position="336"/>
        <end position="370"/>
    </location>
</feature>
<sequence length="1544" mass="179391">MYFPHKSLKFSSENLPPTEGTSLKRFFSNVYTVVTINEKKLTEDKIPESDLSTKTVSLLEDSNLSDSKLMFMMQSGYSTIKEVISYFNYKSAQNKVSPSITGYYLAFLAANECEENLSTLLNSIKYPSISHYLPLINHYTISLNRRKVTYYFGCLLTAKIKPSIYIYNRMMNCYLEHSQSSMVIKLFNDSQFNDVRPNSETFNVIIAACFKEKRFGKLEYFCRYMINNKFQPAAYAYDASIKYCAEVRDYHQIDFYLKDMMAKNISRDLSFSTLINYFSVNNDIESVKDFLFGIMEHHIKPNKFHFNCLIQAFSTVNATESEFYFKEISRNGLQPDAASYNSLINALLISNQVLKAENYLKEMLSRNLFPNKANNAFILEYYYRNKFFYKLETYIKILISNNLILDMSWSVLLKVYLEKIDLYIDENFVAVNSITHTRNLQLQKLLVDAPDFKIVPNVAILNIWIKSHTDVNSAVKAFDMMESCNVQPDRITYLNLMGVFLLSSESNAKLFYQTSTEKGLNFTTDHYNTAFELILESDASITKVDRLFQYMRSRDVKFDEETIYLLSNIFMKHQDITLVKYCFDSITPNNLNKKILSCFLNFYVNFKIKDLVKFHLKDIILNTTNAPTGRKEDLLKSLSSKCEILAANVEEILLFGINYVQNRNIPNASFKDSLPKNVFQFIDNKDLLLDEVASNELEVNRIYFYLRSLIALGHIIRDEKILNKSLNNFVTDYSIAESELFEILNMTQISRVTFYELILRYFSWRFRPDRCSVYWRHLTAEKIKPNAIMYFYMQSSYKQSSRRVEQHFKAMLASGIKPISKNYEVLIKAEIKNKNLEKAEYYFDKMALMKLVPSIVSINFLITAHSVEGHIEKVQYYYQQAKKFNLLSKLNYNALLIAYAKVSNEDEILYFFNEMQSMSILPEHSTFNTILKVHSRNMPKFTQYLQNFYVTGFTPCNVTYHIVIGAFLGFNNLKKVGYYLKEVKTKGFKLNQKLLSSIVAAFTKVGDLQQVDEIVKYMVAGGIKLDHHIYCSLIKMYSILKNLKKVEDIILQMQKDSITFDVPVYNAIIEAYVLNNQRNCGERYYQKMIANDLKPDIKTFDILIKAFSKVKNEKKVLFYFEELEKEGIKPDAHLYGALISSSENNIWRVEFLLQEMQTQGIALNEFIYTALIRIYSKVNNRDKVEFFIRKINVDKIERSSFTNDAIFNYYSKQKDLLMVNETLDLIFNSKLNVDVTTFNNIIRGFANEKDVGKVEYYFHYMQKCGVAPDLFTYNILLSCYSKLADAKKVDVYFEKLVSSGIKPDIVTYNTLIASAIKDDVVKAFRYAEELLKEGLTPNIITYNILYFSSVGKFQNLDEAKELLISNMKEFFGLSISPDISTWTSIMTCFSYCNDNPTAVYIFRKLTGTFGGLDPPDLPVKIKELNLPNETASNIMFSVALDACKHGNLYEDLEFIWDFALDYTVNLDSNVLTSYIEALCHFKKFEKVIYILKASLEKYNTGKKQYYPLPNSKTYTSTLHGLKVNGGLKFIPTLRKIIFSNTDIK</sequence>
<dbReference type="Pfam" id="PF13041">
    <property type="entry name" value="PPR_2"/>
    <property type="match status" value="2"/>
</dbReference>
<evidence type="ECO:0000313" key="3">
    <source>
        <dbReference type="EMBL" id="KAJ3228158.1"/>
    </source>
</evidence>
<feature type="repeat" description="PPR" evidence="2">
    <location>
        <begin position="1061"/>
        <end position="1095"/>
    </location>
</feature>
<keyword evidence="4" id="KW-1185">Reference proteome</keyword>
<evidence type="ECO:0000256" key="1">
    <source>
        <dbReference type="ARBA" id="ARBA00022737"/>
    </source>
</evidence>
<evidence type="ECO:0000256" key="2">
    <source>
        <dbReference type="PROSITE-ProRule" id="PRU00708"/>
    </source>
</evidence>
<dbReference type="PROSITE" id="PS51375">
    <property type="entry name" value="PPR"/>
    <property type="match status" value="7"/>
</dbReference>
<protein>
    <recommendedName>
        <fullName evidence="5">Pentatricopeptide repeat-containing protein</fullName>
    </recommendedName>
</protein>
<keyword evidence="1" id="KW-0677">Repeat</keyword>
<proteinExistence type="predicted"/>
<reference evidence="3" key="1">
    <citation type="submission" date="2020-05" db="EMBL/GenBank/DDBJ databases">
        <title>Phylogenomic resolution of chytrid fungi.</title>
        <authorList>
            <person name="Stajich J.E."/>
            <person name="Amses K."/>
            <person name="Simmons R."/>
            <person name="Seto K."/>
            <person name="Myers J."/>
            <person name="Bonds A."/>
            <person name="Quandt C.A."/>
            <person name="Barry K."/>
            <person name="Liu P."/>
            <person name="Grigoriev I."/>
            <person name="Longcore J.E."/>
            <person name="James T.Y."/>
        </authorList>
    </citation>
    <scope>NUCLEOTIDE SEQUENCE</scope>
    <source>
        <strain evidence="3">JEL0476</strain>
    </source>
</reference>
<dbReference type="Gene3D" id="1.25.40.10">
    <property type="entry name" value="Tetratricopeptide repeat domain"/>
    <property type="match status" value="8"/>
</dbReference>
<dbReference type="NCBIfam" id="TIGR00756">
    <property type="entry name" value="PPR"/>
    <property type="match status" value="7"/>
</dbReference>
<dbReference type="PANTHER" id="PTHR47933:SF11">
    <property type="entry name" value="PENTATRICOPEPTIDE REPEAT-CONTAINING PROTEIN 2"/>
    <property type="match status" value="1"/>
</dbReference>
<evidence type="ECO:0000313" key="4">
    <source>
        <dbReference type="Proteomes" id="UP001211065"/>
    </source>
</evidence>
<feature type="repeat" description="PPR" evidence="2">
    <location>
        <begin position="1234"/>
        <end position="1268"/>
    </location>
</feature>
<feature type="repeat" description="PPR" evidence="2">
    <location>
        <begin position="1096"/>
        <end position="1130"/>
    </location>
</feature>
<accession>A0AAD5U827</accession>
<dbReference type="GO" id="GO:0003729">
    <property type="term" value="F:mRNA binding"/>
    <property type="evidence" value="ECO:0007669"/>
    <property type="project" value="TreeGrafter"/>
</dbReference>
<feature type="repeat" description="PPR" evidence="2">
    <location>
        <begin position="1269"/>
        <end position="1303"/>
    </location>
</feature>
<dbReference type="Pfam" id="PF01535">
    <property type="entry name" value="PPR"/>
    <property type="match status" value="1"/>
</dbReference>
<dbReference type="InterPro" id="IPR051240">
    <property type="entry name" value="Mito_RNA-Proc/Resp"/>
</dbReference>
<dbReference type="InterPro" id="IPR002885">
    <property type="entry name" value="PPR_rpt"/>
</dbReference>
<dbReference type="Proteomes" id="UP001211065">
    <property type="component" value="Unassembled WGS sequence"/>
</dbReference>
<name>A0AAD5U827_9FUNG</name>
<dbReference type="PANTHER" id="PTHR47933">
    <property type="entry name" value="PENTATRICOPEPTIDE REPEAT-CONTAINING PROTEIN 1, MITOCHONDRIAL"/>
    <property type="match status" value="1"/>
</dbReference>
<feature type="repeat" description="PPR" evidence="2">
    <location>
        <begin position="888"/>
        <end position="922"/>
    </location>
</feature>
<dbReference type="EMBL" id="JADGJW010000005">
    <property type="protein sequence ID" value="KAJ3228158.1"/>
    <property type="molecule type" value="Genomic_DNA"/>
</dbReference>
<evidence type="ECO:0008006" key="5">
    <source>
        <dbReference type="Google" id="ProtNLM"/>
    </source>
</evidence>
<dbReference type="InterPro" id="IPR011990">
    <property type="entry name" value="TPR-like_helical_dom_sf"/>
</dbReference>
<feature type="repeat" description="PPR" evidence="2">
    <location>
        <begin position="198"/>
        <end position="232"/>
    </location>
</feature>
<gene>
    <name evidence="3" type="ORF">HK099_006038</name>
</gene>
<comment type="caution">
    <text evidence="3">The sequence shown here is derived from an EMBL/GenBank/DDBJ whole genome shotgun (WGS) entry which is preliminary data.</text>
</comment>